<keyword evidence="4" id="KW-0028">Amino-acid biosynthesis</keyword>
<organism evidence="8 9">
    <name type="scientific">Rhizobium nepotum 39/7</name>
    <dbReference type="NCBI Taxonomy" id="1368418"/>
    <lineage>
        <taxon>Bacteria</taxon>
        <taxon>Pseudomonadati</taxon>
        <taxon>Pseudomonadota</taxon>
        <taxon>Alphaproteobacteria</taxon>
        <taxon>Hyphomicrobiales</taxon>
        <taxon>Rhizobiaceae</taxon>
        <taxon>Rhizobium/Agrobacterium group</taxon>
        <taxon>Rhizobium</taxon>
    </lineage>
</organism>
<evidence type="ECO:0000256" key="3">
    <source>
        <dbReference type="ARBA" id="ARBA00023002"/>
    </source>
</evidence>
<comment type="pathway">
    <text evidence="4">Amino-acid biosynthesis; L-proline biosynthesis; L-proline from L-glutamate 5-semialdehyde: step 1/1.</text>
</comment>
<keyword evidence="3 4" id="KW-0560">Oxidoreductase</keyword>
<evidence type="ECO:0000313" key="8">
    <source>
        <dbReference type="EMBL" id="KJF65450.1"/>
    </source>
</evidence>
<dbReference type="InterPro" id="IPR029036">
    <property type="entry name" value="P5CR_dimer"/>
</dbReference>
<dbReference type="NCBIfam" id="TIGR00112">
    <property type="entry name" value="proC"/>
    <property type="match status" value="1"/>
</dbReference>
<dbReference type="EC" id="1.5.1.2" evidence="4 5"/>
<gene>
    <name evidence="4" type="primary">proC</name>
    <name evidence="8" type="ORF">RS75_23105</name>
</gene>
<dbReference type="InterPro" id="IPR036291">
    <property type="entry name" value="NAD(P)-bd_dom_sf"/>
</dbReference>
<dbReference type="InterPro" id="IPR008927">
    <property type="entry name" value="6-PGluconate_DH-like_C_sf"/>
</dbReference>
<dbReference type="Gene3D" id="1.10.3730.10">
    <property type="entry name" value="ProC C-terminal domain-like"/>
    <property type="match status" value="1"/>
</dbReference>
<comment type="function">
    <text evidence="4">Catalyzes the reduction of 1-pyrroline-5-carboxylate (PCA) to L-proline.</text>
</comment>
<accession>A0ABR5CKR6</accession>
<dbReference type="InterPro" id="IPR028939">
    <property type="entry name" value="P5C_Rdtase_cat_N"/>
</dbReference>
<evidence type="ECO:0000256" key="5">
    <source>
        <dbReference type="NCBIfam" id="TIGR00112"/>
    </source>
</evidence>
<evidence type="ECO:0000256" key="4">
    <source>
        <dbReference type="HAMAP-Rule" id="MF_01925"/>
    </source>
</evidence>
<dbReference type="SUPFAM" id="SSF51735">
    <property type="entry name" value="NAD(P)-binding Rossmann-fold domains"/>
    <property type="match status" value="1"/>
</dbReference>
<feature type="domain" description="Pyrroline-5-carboxylate reductase dimerisation" evidence="7">
    <location>
        <begin position="161"/>
        <end position="267"/>
    </location>
</feature>
<keyword evidence="2 4" id="KW-0521">NADP</keyword>
<dbReference type="EMBL" id="JWJH01000034">
    <property type="protein sequence ID" value="KJF65450.1"/>
    <property type="molecule type" value="Genomic_DNA"/>
</dbReference>
<dbReference type="Proteomes" id="UP000052068">
    <property type="component" value="Unassembled WGS sequence"/>
</dbReference>
<comment type="catalytic activity">
    <reaction evidence="4">
        <text>L-proline + NAD(+) = (S)-1-pyrroline-5-carboxylate + NADH + 2 H(+)</text>
        <dbReference type="Rhea" id="RHEA:14105"/>
        <dbReference type="ChEBI" id="CHEBI:15378"/>
        <dbReference type="ChEBI" id="CHEBI:17388"/>
        <dbReference type="ChEBI" id="CHEBI:57540"/>
        <dbReference type="ChEBI" id="CHEBI:57945"/>
        <dbReference type="ChEBI" id="CHEBI:60039"/>
        <dbReference type="EC" id="1.5.1.2"/>
    </reaction>
</comment>
<reference evidence="8 9" key="1">
    <citation type="submission" date="2015-03" db="EMBL/GenBank/DDBJ databases">
        <title>Draft Genome Sequences of Agrobacterium nepotum Strain 39/7T (= CFBP 7436T = LMG 26435T) and Agrobacterium sp. Strain KFB 330 (= CFBP 8308 = LMG 28674).</title>
        <authorList>
            <person name="Kuzmanovic N."/>
            <person name="Pulawska J."/>
            <person name="Obradovic A."/>
        </authorList>
    </citation>
    <scope>NUCLEOTIDE SEQUENCE [LARGE SCALE GENOMIC DNA]</scope>
    <source>
        <strain evidence="8 9">39/7</strain>
    </source>
</reference>
<evidence type="ECO:0000259" key="7">
    <source>
        <dbReference type="Pfam" id="PF14748"/>
    </source>
</evidence>
<protein>
    <recommendedName>
        <fullName evidence="4 5">Pyrroline-5-carboxylate reductase</fullName>
        <shortName evidence="4">P5C reductase</shortName>
        <shortName evidence="4">P5CR</shortName>
        <ecNumber evidence="4 5">1.5.1.2</ecNumber>
    </recommendedName>
    <alternativeName>
        <fullName evidence="4">PCA reductase</fullName>
    </alternativeName>
</protein>
<dbReference type="Pfam" id="PF03807">
    <property type="entry name" value="F420_oxidored"/>
    <property type="match status" value="1"/>
</dbReference>
<feature type="domain" description="Pyrroline-5-carboxylate reductase catalytic N-terminal" evidence="6">
    <location>
        <begin position="4"/>
        <end position="96"/>
    </location>
</feature>
<dbReference type="SUPFAM" id="SSF48179">
    <property type="entry name" value="6-phosphogluconate dehydrogenase C-terminal domain-like"/>
    <property type="match status" value="1"/>
</dbReference>
<sequence>MSRILLVGAGNMGFAMLSTWSKIADHFLTVIEPNDSLRERAASLGVKTHRSPDELAADAVIDVLVIATKPQVVGEIVARYEAHLAPDALLISVAAGVGLGAMAACATRAFAIVRAMPNTPASIGEGMIVCCPNTQADTTDFKDIARHLLSPIGRVAFVEDEALMDAVTAVSGSGPAYIFHFIEALALAGVKAGLPRDLAMLLAKQTVYGSAKLAIESETDPSALRQQVTSPNGTTAAALCVLMAETGGLVSLMTAAIEAATKRSIELGR</sequence>
<evidence type="ECO:0000313" key="9">
    <source>
        <dbReference type="Proteomes" id="UP000052068"/>
    </source>
</evidence>
<dbReference type="Pfam" id="PF14748">
    <property type="entry name" value="P5CR_dimer"/>
    <property type="match status" value="1"/>
</dbReference>
<dbReference type="RefSeq" id="WP_045024831.1">
    <property type="nucleotide sequence ID" value="NZ_JWJH01000034.1"/>
</dbReference>
<keyword evidence="9" id="KW-1185">Reference proteome</keyword>
<dbReference type="PANTHER" id="PTHR11645:SF0">
    <property type="entry name" value="PYRROLINE-5-CARBOXYLATE REDUCTASE 3"/>
    <property type="match status" value="1"/>
</dbReference>
<dbReference type="PANTHER" id="PTHR11645">
    <property type="entry name" value="PYRROLINE-5-CARBOXYLATE REDUCTASE"/>
    <property type="match status" value="1"/>
</dbReference>
<dbReference type="Gene3D" id="3.40.50.720">
    <property type="entry name" value="NAD(P)-binding Rossmann-like Domain"/>
    <property type="match status" value="1"/>
</dbReference>
<evidence type="ECO:0000256" key="1">
    <source>
        <dbReference type="ARBA" id="ARBA00005525"/>
    </source>
</evidence>
<dbReference type="HAMAP" id="MF_01925">
    <property type="entry name" value="P5C_reductase"/>
    <property type="match status" value="1"/>
</dbReference>
<name>A0ABR5CKR6_9HYPH</name>
<proteinExistence type="inferred from homology"/>
<keyword evidence="4" id="KW-0641">Proline biosynthesis</keyword>
<dbReference type="InterPro" id="IPR000304">
    <property type="entry name" value="Pyrroline-COOH_reductase"/>
</dbReference>
<comment type="catalytic activity">
    <reaction evidence="4">
        <text>L-proline + NADP(+) = (S)-1-pyrroline-5-carboxylate + NADPH + 2 H(+)</text>
        <dbReference type="Rhea" id="RHEA:14109"/>
        <dbReference type="ChEBI" id="CHEBI:15378"/>
        <dbReference type="ChEBI" id="CHEBI:17388"/>
        <dbReference type="ChEBI" id="CHEBI:57783"/>
        <dbReference type="ChEBI" id="CHEBI:58349"/>
        <dbReference type="ChEBI" id="CHEBI:60039"/>
        <dbReference type="EC" id="1.5.1.2"/>
    </reaction>
</comment>
<dbReference type="PIRSF" id="PIRSF000193">
    <property type="entry name" value="Pyrrol-5-carb_rd"/>
    <property type="match status" value="1"/>
</dbReference>
<comment type="caution">
    <text evidence="8">The sequence shown here is derived from an EMBL/GenBank/DDBJ whole genome shotgun (WGS) entry which is preliminary data.</text>
</comment>
<comment type="subcellular location">
    <subcellularLocation>
        <location evidence="4">Cytoplasm</location>
    </subcellularLocation>
</comment>
<comment type="similarity">
    <text evidence="1 4">Belongs to the pyrroline-5-carboxylate reductase family.</text>
</comment>
<keyword evidence="4" id="KW-0963">Cytoplasm</keyword>
<evidence type="ECO:0000259" key="6">
    <source>
        <dbReference type="Pfam" id="PF03807"/>
    </source>
</evidence>
<evidence type="ECO:0000256" key="2">
    <source>
        <dbReference type="ARBA" id="ARBA00022857"/>
    </source>
</evidence>